<evidence type="ECO:0000256" key="2">
    <source>
        <dbReference type="SAM" id="SignalP"/>
    </source>
</evidence>
<evidence type="ECO:0000313" key="5">
    <source>
        <dbReference type="Proteomes" id="UP000027466"/>
    </source>
</evidence>
<accession>A0A069PIT8</accession>
<feature type="signal peptide" evidence="2">
    <location>
        <begin position="1"/>
        <end position="24"/>
    </location>
</feature>
<keyword evidence="2" id="KW-0732">Signal</keyword>
<dbReference type="InterPro" id="IPR007621">
    <property type="entry name" value="TPM_dom"/>
</dbReference>
<keyword evidence="1" id="KW-0812">Transmembrane</keyword>
<keyword evidence="1" id="KW-1133">Transmembrane helix</keyword>
<feature type="domain" description="TPM" evidence="3">
    <location>
        <begin position="35"/>
        <end position="158"/>
    </location>
</feature>
<dbReference type="AlphaFoldDB" id="A0A069PIT8"/>
<feature type="transmembrane region" description="Helical" evidence="1">
    <location>
        <begin position="213"/>
        <end position="241"/>
    </location>
</feature>
<protein>
    <submittedName>
        <fullName evidence="4">Membrane protein</fullName>
    </submittedName>
</protein>
<keyword evidence="5" id="KW-1185">Reference proteome</keyword>
<reference evidence="4 5" key="1">
    <citation type="submission" date="2014-03" db="EMBL/GenBank/DDBJ databases">
        <title>Draft Genome Sequences of Four Burkholderia Strains.</title>
        <authorList>
            <person name="Liu X.Y."/>
            <person name="Li C.X."/>
            <person name="Xu J.H."/>
        </authorList>
    </citation>
    <scope>NUCLEOTIDE SEQUENCE [LARGE SCALE GENOMIC DNA]</scope>
    <source>
        <strain evidence="4 5">DSM 50014</strain>
    </source>
</reference>
<dbReference type="EMBL" id="JFHC01000043">
    <property type="protein sequence ID" value="KDR40272.1"/>
    <property type="molecule type" value="Genomic_DNA"/>
</dbReference>
<dbReference type="STRING" id="60547.GCA_000751215_01463"/>
<feature type="chain" id="PRO_5007372147" evidence="2">
    <location>
        <begin position="25"/>
        <end position="286"/>
    </location>
</feature>
<name>A0A069PIT8_9BURK</name>
<dbReference type="Proteomes" id="UP000027466">
    <property type="component" value="Unassembled WGS sequence"/>
</dbReference>
<dbReference type="RefSeq" id="WP_035927871.1">
    <property type="nucleotide sequence ID" value="NZ_CADFFX010000007.1"/>
</dbReference>
<sequence>MNILIAVRILLVAALSFLSAFASADVAIPPLSSQITDATDTLTSEQRSALEQTLQAFEAKKGSQIAVLIVPTTQPESIEQYSLRVVEQWKLGRKRVDDGVLLIVAKNDRTVRIEVGYGLEGSLNDVTSNRIINETIVPRFRQGDFYGGVTAGVDRIIRVIEGEPLPPASTRATTSPDGPGKYLPILLMLTLVAGGILRTVLGRLPGSIVTGGAVAVVAWFLSGAIFIAIIAGAIALVFTLLGSGLGAYVGGRALGGQSGRFGGGSSRGGFRGGGGGFGGGGASGRW</sequence>
<dbReference type="Gene3D" id="3.10.310.50">
    <property type="match status" value="1"/>
</dbReference>
<gene>
    <name evidence="4" type="ORF">BG61_26595</name>
</gene>
<comment type="caution">
    <text evidence="4">The sequence shown here is derived from an EMBL/GenBank/DDBJ whole genome shotgun (WGS) entry which is preliminary data.</text>
</comment>
<evidence type="ECO:0000259" key="3">
    <source>
        <dbReference type="Pfam" id="PF04536"/>
    </source>
</evidence>
<feature type="transmembrane region" description="Helical" evidence="1">
    <location>
        <begin position="182"/>
        <end position="201"/>
    </location>
</feature>
<keyword evidence="1" id="KW-0472">Membrane</keyword>
<proteinExistence type="predicted"/>
<dbReference type="PANTHER" id="PTHR30373:SF2">
    <property type="entry name" value="UPF0603 PROTEIN YGCG"/>
    <property type="match status" value="1"/>
</dbReference>
<dbReference type="Pfam" id="PF04536">
    <property type="entry name" value="TPM_phosphatase"/>
    <property type="match status" value="1"/>
</dbReference>
<evidence type="ECO:0000313" key="4">
    <source>
        <dbReference type="EMBL" id="KDR40272.1"/>
    </source>
</evidence>
<evidence type="ECO:0000256" key="1">
    <source>
        <dbReference type="SAM" id="Phobius"/>
    </source>
</evidence>
<organism evidence="4 5">
    <name type="scientific">Caballeronia glathei</name>
    <dbReference type="NCBI Taxonomy" id="60547"/>
    <lineage>
        <taxon>Bacteria</taxon>
        <taxon>Pseudomonadati</taxon>
        <taxon>Pseudomonadota</taxon>
        <taxon>Betaproteobacteria</taxon>
        <taxon>Burkholderiales</taxon>
        <taxon>Burkholderiaceae</taxon>
        <taxon>Caballeronia</taxon>
    </lineage>
</organism>
<dbReference type="PANTHER" id="PTHR30373">
    <property type="entry name" value="UPF0603 PROTEIN YGCG"/>
    <property type="match status" value="1"/>
</dbReference>